<dbReference type="KEGG" id="ahb:bsdtb5_10050"/>
<dbReference type="RefSeq" id="WP_271714975.1">
    <property type="nucleotide sequence ID" value="NZ_AP024169.1"/>
</dbReference>
<keyword evidence="1" id="KW-1133">Transmembrane helix</keyword>
<keyword evidence="1" id="KW-0472">Membrane</keyword>
<dbReference type="Proteomes" id="UP000595897">
    <property type="component" value="Chromosome"/>
</dbReference>
<sequence length="236" mass="27146">MAKETRLDESAQIYQPRDNRTEKQKLHDMTFHEKLEHINAYYKYKIIAVVVVVIFIISVLHTVLTPKDATIFNAAIINQSLDSNKKSEFITDFGKYINISKKQNIVLDDSYFMSDKDTPITVSSAAREKLQTYVYANQIDVVIADESDFKAYANAEYFDNLADRLPTDLYSKLTDKLYFTNTEDDKSEKAYGIYLTDNQVIRDLGILAKKPVLGIVSNSKYKDNSISFLKYINNLK</sequence>
<evidence type="ECO:0000313" key="3">
    <source>
        <dbReference type="Proteomes" id="UP000595897"/>
    </source>
</evidence>
<proteinExistence type="predicted"/>
<protein>
    <submittedName>
        <fullName evidence="2">Uncharacterized protein</fullName>
    </submittedName>
</protein>
<keyword evidence="1" id="KW-0812">Transmembrane</keyword>
<dbReference type="AlphaFoldDB" id="A0A7R7EIB3"/>
<evidence type="ECO:0000256" key="1">
    <source>
        <dbReference type="SAM" id="Phobius"/>
    </source>
</evidence>
<gene>
    <name evidence="2" type="ORF">bsdtb5_10050</name>
</gene>
<name>A0A7R7EIB3_9FIRM</name>
<reference evidence="2 3" key="1">
    <citation type="submission" date="2020-11" db="EMBL/GenBank/DDBJ databases">
        <title>Draft genome sequencing of a Lachnospiraceae strain isolated from anoxic soil subjected to BSD treatment.</title>
        <authorList>
            <person name="Uek A."/>
            <person name="Tonouchi A."/>
        </authorList>
    </citation>
    <scope>NUCLEOTIDE SEQUENCE [LARGE SCALE GENOMIC DNA]</scope>
    <source>
        <strain evidence="2 3">TB5</strain>
    </source>
</reference>
<organism evidence="2 3">
    <name type="scientific">Anaeromicropila herbilytica</name>
    <dbReference type="NCBI Taxonomy" id="2785025"/>
    <lineage>
        <taxon>Bacteria</taxon>
        <taxon>Bacillati</taxon>
        <taxon>Bacillota</taxon>
        <taxon>Clostridia</taxon>
        <taxon>Lachnospirales</taxon>
        <taxon>Lachnospiraceae</taxon>
        <taxon>Anaeromicropila</taxon>
    </lineage>
</organism>
<evidence type="ECO:0000313" key="2">
    <source>
        <dbReference type="EMBL" id="BCN29710.1"/>
    </source>
</evidence>
<accession>A0A7R7EIB3</accession>
<dbReference type="EMBL" id="AP024169">
    <property type="protein sequence ID" value="BCN29710.1"/>
    <property type="molecule type" value="Genomic_DNA"/>
</dbReference>
<keyword evidence="3" id="KW-1185">Reference proteome</keyword>
<feature type="transmembrane region" description="Helical" evidence="1">
    <location>
        <begin position="44"/>
        <end position="64"/>
    </location>
</feature>